<evidence type="ECO:0000256" key="5">
    <source>
        <dbReference type="ARBA" id="ARBA00022741"/>
    </source>
</evidence>
<dbReference type="HAMAP" id="MF_01820">
    <property type="entry name" value="GTPase_RsgA"/>
    <property type="match status" value="1"/>
</dbReference>
<comment type="similarity">
    <text evidence="10">Belongs to the TRAFAC class YlqF/YawG GTPase family. RsgA subfamily.</text>
</comment>
<keyword evidence="5 10" id="KW-0547">Nucleotide-binding</keyword>
<dbReference type="InterPro" id="IPR027417">
    <property type="entry name" value="P-loop_NTPase"/>
</dbReference>
<dbReference type="RefSeq" id="WP_320312903.1">
    <property type="nucleotide sequence ID" value="NZ_JAVIKH010000002.1"/>
</dbReference>
<keyword evidence="14" id="KW-1185">Reference proteome</keyword>
<protein>
    <recommendedName>
        <fullName evidence="10">Small ribosomal subunit biogenesis GTPase RsgA</fullName>
        <ecNumber evidence="10">3.6.1.-</ecNumber>
    </recommendedName>
</protein>
<evidence type="ECO:0000313" key="14">
    <source>
        <dbReference type="Proteomes" id="UP001279681"/>
    </source>
</evidence>
<dbReference type="Gene3D" id="3.40.50.300">
    <property type="entry name" value="P-loop containing nucleotide triphosphate hydrolases"/>
    <property type="match status" value="1"/>
</dbReference>
<evidence type="ECO:0000313" key="13">
    <source>
        <dbReference type="EMBL" id="MDX8335364.1"/>
    </source>
</evidence>
<evidence type="ECO:0000256" key="6">
    <source>
        <dbReference type="ARBA" id="ARBA00022801"/>
    </source>
</evidence>
<organism evidence="13 14">
    <name type="scientific">Candidatus Cetobacterium colombiensis</name>
    <dbReference type="NCBI Taxonomy" id="3073100"/>
    <lineage>
        <taxon>Bacteria</taxon>
        <taxon>Fusobacteriati</taxon>
        <taxon>Fusobacteriota</taxon>
        <taxon>Fusobacteriia</taxon>
        <taxon>Fusobacteriales</taxon>
        <taxon>Fusobacteriaceae</taxon>
        <taxon>Cetobacterium</taxon>
    </lineage>
</organism>
<dbReference type="Gene3D" id="2.40.50.140">
    <property type="entry name" value="Nucleic acid-binding proteins"/>
    <property type="match status" value="1"/>
</dbReference>
<feature type="binding site" evidence="10">
    <location>
        <position position="245"/>
    </location>
    <ligand>
        <name>Zn(2+)</name>
        <dbReference type="ChEBI" id="CHEBI:29105"/>
    </ligand>
</feature>
<keyword evidence="1 10" id="KW-0963">Cytoplasm</keyword>
<dbReference type="NCBIfam" id="TIGR00157">
    <property type="entry name" value="ribosome small subunit-dependent GTPase A"/>
    <property type="match status" value="1"/>
</dbReference>
<dbReference type="Pfam" id="PF03193">
    <property type="entry name" value="RsgA_GTPase"/>
    <property type="match status" value="1"/>
</dbReference>
<proteinExistence type="inferred from homology"/>
<evidence type="ECO:0000256" key="9">
    <source>
        <dbReference type="ARBA" id="ARBA00023134"/>
    </source>
</evidence>
<evidence type="ECO:0000256" key="2">
    <source>
        <dbReference type="ARBA" id="ARBA00022517"/>
    </source>
</evidence>
<feature type="domain" description="CP-type G" evidence="12">
    <location>
        <begin position="55"/>
        <end position="216"/>
    </location>
</feature>
<dbReference type="SUPFAM" id="SSF52540">
    <property type="entry name" value="P-loop containing nucleoside triphosphate hydrolases"/>
    <property type="match status" value="1"/>
</dbReference>
<feature type="binding site" evidence="10">
    <location>
        <position position="253"/>
    </location>
    <ligand>
        <name>Zn(2+)</name>
        <dbReference type="ChEBI" id="CHEBI:29105"/>
    </ligand>
</feature>
<keyword evidence="9 10" id="KW-0342">GTP-binding</keyword>
<keyword evidence="4 10" id="KW-0699">rRNA-binding</keyword>
<feature type="binding site" evidence="10">
    <location>
        <position position="247"/>
    </location>
    <ligand>
        <name>Zn(2+)</name>
        <dbReference type="ChEBI" id="CHEBI:29105"/>
    </ligand>
</feature>
<dbReference type="InterPro" id="IPR012340">
    <property type="entry name" value="NA-bd_OB-fold"/>
</dbReference>
<dbReference type="PANTHER" id="PTHR32120">
    <property type="entry name" value="SMALL RIBOSOMAL SUBUNIT BIOGENESIS GTPASE RSGA"/>
    <property type="match status" value="1"/>
</dbReference>
<comment type="function">
    <text evidence="10">One of several proteins that assist in the late maturation steps of the functional core of the 30S ribosomal subunit. Helps release RbfA from mature subunits. May play a role in the assembly of ribosomal proteins into the subunit. Circularly permuted GTPase that catalyzes slow GTP hydrolysis, GTPase activity is stimulated by the 30S ribosomal subunit.</text>
</comment>
<evidence type="ECO:0000256" key="8">
    <source>
        <dbReference type="ARBA" id="ARBA00022884"/>
    </source>
</evidence>
<evidence type="ECO:0000256" key="7">
    <source>
        <dbReference type="ARBA" id="ARBA00022833"/>
    </source>
</evidence>
<dbReference type="InterPro" id="IPR010914">
    <property type="entry name" value="RsgA_GTPase_dom"/>
</dbReference>
<keyword evidence="3 10" id="KW-0479">Metal-binding</keyword>
<accession>A0ABU4W9I5</accession>
<comment type="caution">
    <text evidence="13">The sequence shown here is derived from an EMBL/GenBank/DDBJ whole genome shotgun (WGS) entry which is preliminary data.</text>
</comment>
<feature type="binding site" evidence="10">
    <location>
        <begin position="158"/>
        <end position="166"/>
    </location>
    <ligand>
        <name>GTP</name>
        <dbReference type="ChEBI" id="CHEBI:37565"/>
    </ligand>
</feature>
<reference evidence="14" key="1">
    <citation type="submission" date="2023-07" db="EMBL/GenBank/DDBJ databases">
        <authorList>
            <person name="Colorado M.A."/>
            <person name="Villamil L.M."/>
            <person name="Melo J.F."/>
            <person name="Rodriguez J.A."/>
            <person name="Ruiz R.Y."/>
        </authorList>
    </citation>
    <scope>NUCLEOTIDE SEQUENCE [LARGE SCALE GENOMIC DNA]</scope>
    <source>
        <strain evidence="14">C33</strain>
    </source>
</reference>
<keyword evidence="6 10" id="KW-0378">Hydrolase</keyword>
<sequence>MNKIQGFYNIESNGKEYLCKLRGILKRSDKRENCTVGDYVIFDEDGFITEVKPRKNLLRRPLVANIDYGVIQFAAKDPVIDYEKINILILNSLYNKINPVLIINKIDLLTKEELEEIKSNLEYLSKIDIPVFYISTYENLGIEDLKDFLKGNVTAFGGPSGVGKSSILNLLQDSKELKTGETSKRLRAGKHTTRDSKLLTLPSGGFVIDTPGFSSVDLPPTENAQELISLFPEFKTVEDCKFNNCVHINEPQCGIKNAAESGKIPKERYDFYKRCYEKSKNEIWNKYK</sequence>
<dbReference type="CDD" id="cd01854">
    <property type="entry name" value="YjeQ_EngC"/>
    <property type="match status" value="1"/>
</dbReference>
<keyword evidence="7 10" id="KW-0862">Zinc</keyword>
<name>A0ABU4W9I5_9FUSO</name>
<dbReference type="PROSITE" id="PS50936">
    <property type="entry name" value="ENGC_GTPASE"/>
    <property type="match status" value="1"/>
</dbReference>
<dbReference type="PANTHER" id="PTHR32120:SF11">
    <property type="entry name" value="SMALL RIBOSOMAL SUBUNIT BIOGENESIS GTPASE RSGA 1, MITOCHONDRIAL-RELATED"/>
    <property type="match status" value="1"/>
</dbReference>
<evidence type="ECO:0000256" key="3">
    <source>
        <dbReference type="ARBA" id="ARBA00022723"/>
    </source>
</evidence>
<dbReference type="InterPro" id="IPR031944">
    <property type="entry name" value="RsgA_N"/>
</dbReference>
<keyword evidence="8 10" id="KW-0694">RNA-binding</keyword>
<dbReference type="InterPro" id="IPR030378">
    <property type="entry name" value="G_CP_dom"/>
</dbReference>
<feature type="binding site" evidence="10">
    <location>
        <position position="240"/>
    </location>
    <ligand>
        <name>Zn(2+)</name>
        <dbReference type="ChEBI" id="CHEBI:29105"/>
    </ligand>
</feature>
<dbReference type="EC" id="3.6.1.-" evidence="10"/>
<feature type="domain" description="EngC GTPase" evidence="11">
    <location>
        <begin position="64"/>
        <end position="214"/>
    </location>
</feature>
<dbReference type="EMBL" id="JAVIKH010000002">
    <property type="protein sequence ID" value="MDX8335364.1"/>
    <property type="molecule type" value="Genomic_DNA"/>
</dbReference>
<evidence type="ECO:0000259" key="11">
    <source>
        <dbReference type="PROSITE" id="PS50936"/>
    </source>
</evidence>
<dbReference type="Gene3D" id="1.10.40.50">
    <property type="entry name" value="Probable gtpase engc, domain 3"/>
    <property type="match status" value="1"/>
</dbReference>
<evidence type="ECO:0000256" key="4">
    <source>
        <dbReference type="ARBA" id="ARBA00022730"/>
    </source>
</evidence>
<dbReference type="PROSITE" id="PS51721">
    <property type="entry name" value="G_CP"/>
    <property type="match status" value="1"/>
</dbReference>
<dbReference type="Pfam" id="PF16745">
    <property type="entry name" value="RsgA_N"/>
    <property type="match status" value="1"/>
</dbReference>
<keyword evidence="2 10" id="KW-0690">Ribosome biogenesis</keyword>
<comment type="subcellular location">
    <subcellularLocation>
        <location evidence="10">Cytoplasm</location>
    </subcellularLocation>
</comment>
<evidence type="ECO:0000256" key="1">
    <source>
        <dbReference type="ARBA" id="ARBA00022490"/>
    </source>
</evidence>
<dbReference type="InterPro" id="IPR004881">
    <property type="entry name" value="Ribosome_biogen_GTPase_RsgA"/>
</dbReference>
<gene>
    <name evidence="10 13" type="primary">rsgA</name>
    <name evidence="13" type="ORF">RFV38_02450</name>
</gene>
<evidence type="ECO:0000259" key="12">
    <source>
        <dbReference type="PROSITE" id="PS51721"/>
    </source>
</evidence>
<dbReference type="Proteomes" id="UP001279681">
    <property type="component" value="Unassembled WGS sequence"/>
</dbReference>
<comment type="subunit">
    <text evidence="10">Monomer. Associates with 30S ribosomal subunit, binds 16S rRNA.</text>
</comment>
<comment type="cofactor">
    <cofactor evidence="10">
        <name>Zn(2+)</name>
        <dbReference type="ChEBI" id="CHEBI:29105"/>
    </cofactor>
    <text evidence="10">Binds 1 zinc ion per subunit.</text>
</comment>
<evidence type="ECO:0000256" key="10">
    <source>
        <dbReference type="HAMAP-Rule" id="MF_01820"/>
    </source>
</evidence>
<feature type="binding site" evidence="10">
    <location>
        <begin position="104"/>
        <end position="107"/>
    </location>
    <ligand>
        <name>GTP</name>
        <dbReference type="ChEBI" id="CHEBI:37565"/>
    </ligand>
</feature>